<proteinExistence type="predicted"/>
<keyword evidence="2" id="KW-1185">Reference proteome</keyword>
<reference evidence="2" key="1">
    <citation type="journal article" date="2019" name="Int. J. Syst. Evol. Microbiol.">
        <title>The Global Catalogue of Microorganisms (GCM) 10K type strain sequencing project: providing services to taxonomists for standard genome sequencing and annotation.</title>
        <authorList>
            <consortium name="The Broad Institute Genomics Platform"/>
            <consortium name="The Broad Institute Genome Sequencing Center for Infectious Disease"/>
            <person name="Wu L."/>
            <person name="Ma J."/>
        </authorList>
    </citation>
    <scope>NUCLEOTIDE SEQUENCE [LARGE SCALE GENOMIC DNA]</scope>
    <source>
        <strain evidence="2">NBRC 103166</strain>
    </source>
</reference>
<evidence type="ECO:0000313" key="1">
    <source>
        <dbReference type="EMBL" id="GLS91279.1"/>
    </source>
</evidence>
<organism evidence="1 2">
    <name type="scientific">Psychromonas marina</name>
    <dbReference type="NCBI Taxonomy" id="88364"/>
    <lineage>
        <taxon>Bacteria</taxon>
        <taxon>Pseudomonadati</taxon>
        <taxon>Pseudomonadota</taxon>
        <taxon>Gammaproteobacteria</taxon>
        <taxon>Alteromonadales</taxon>
        <taxon>Psychromonadaceae</taxon>
        <taxon>Psychromonas</taxon>
    </lineage>
</organism>
<protein>
    <recommendedName>
        <fullName evidence="3">Lipoprotein</fullName>
    </recommendedName>
</protein>
<dbReference type="PROSITE" id="PS51257">
    <property type="entry name" value="PROKAR_LIPOPROTEIN"/>
    <property type="match status" value="1"/>
</dbReference>
<evidence type="ECO:0000313" key="2">
    <source>
        <dbReference type="Proteomes" id="UP001157353"/>
    </source>
</evidence>
<accession>A0ABQ6E1H1</accession>
<dbReference type="RefSeq" id="WP_284204403.1">
    <property type="nucleotide sequence ID" value="NZ_BSPQ01000013.1"/>
</dbReference>
<dbReference type="Proteomes" id="UP001157353">
    <property type="component" value="Unassembled WGS sequence"/>
</dbReference>
<name>A0ABQ6E1H1_9GAMM</name>
<comment type="caution">
    <text evidence="1">The sequence shown here is derived from an EMBL/GenBank/DDBJ whole genome shotgun (WGS) entry which is preliminary data.</text>
</comment>
<sequence length="177" mass="19056">MLISKIKITSSALFISTLLGCGGGGGGSSSAGSASVDSDSTAVSTATQITTPVVEQLDVVESEALRMSELIASDDFQFTSKQQVNVSLDLDNLLAANNQTDARAYVSVYSQYQLLPSGQYYPDASSRVVAGDLQNGQFNQDFIAFNDSDSYLIEVWFYDGEPALQKQQVLLNNQLTW</sequence>
<dbReference type="EMBL" id="BSPQ01000013">
    <property type="protein sequence ID" value="GLS91279.1"/>
    <property type="molecule type" value="Genomic_DNA"/>
</dbReference>
<evidence type="ECO:0008006" key="3">
    <source>
        <dbReference type="Google" id="ProtNLM"/>
    </source>
</evidence>
<gene>
    <name evidence="1" type="ORF">GCM10007916_23480</name>
</gene>